<dbReference type="Proteomes" id="UP000235145">
    <property type="component" value="Unassembled WGS sequence"/>
</dbReference>
<comment type="caution">
    <text evidence="2">The sequence shown here is derived from an EMBL/GenBank/DDBJ whole genome shotgun (WGS) entry which is preliminary data.</text>
</comment>
<evidence type="ECO:0000313" key="2">
    <source>
        <dbReference type="EMBL" id="KAJ0212829.1"/>
    </source>
</evidence>
<evidence type="ECO:0000256" key="1">
    <source>
        <dbReference type="SAM" id="SignalP"/>
    </source>
</evidence>
<sequence>MNFKLIIHVIVAYHLIIEKVQAINSGNDWMRMKGGQMEEVLTGGNHKKNEISICRMNIEQENNTNLVNRQEFDKVKWNLFTTKWH</sequence>
<evidence type="ECO:0000313" key="3">
    <source>
        <dbReference type="Proteomes" id="UP000235145"/>
    </source>
</evidence>
<dbReference type="AlphaFoldDB" id="A0A9R1XHF9"/>
<keyword evidence="3" id="KW-1185">Reference proteome</keyword>
<dbReference type="EMBL" id="NBSK02000004">
    <property type="protein sequence ID" value="KAJ0212829.1"/>
    <property type="molecule type" value="Genomic_DNA"/>
</dbReference>
<accession>A0A9R1XHF9</accession>
<gene>
    <name evidence="2" type="ORF">LSAT_V11C400213340</name>
</gene>
<feature type="signal peptide" evidence="1">
    <location>
        <begin position="1"/>
        <end position="22"/>
    </location>
</feature>
<feature type="chain" id="PRO_5040296031" evidence="1">
    <location>
        <begin position="23"/>
        <end position="85"/>
    </location>
</feature>
<name>A0A9R1XHF9_LACSA</name>
<organism evidence="2 3">
    <name type="scientific">Lactuca sativa</name>
    <name type="common">Garden lettuce</name>
    <dbReference type="NCBI Taxonomy" id="4236"/>
    <lineage>
        <taxon>Eukaryota</taxon>
        <taxon>Viridiplantae</taxon>
        <taxon>Streptophyta</taxon>
        <taxon>Embryophyta</taxon>
        <taxon>Tracheophyta</taxon>
        <taxon>Spermatophyta</taxon>
        <taxon>Magnoliopsida</taxon>
        <taxon>eudicotyledons</taxon>
        <taxon>Gunneridae</taxon>
        <taxon>Pentapetalae</taxon>
        <taxon>asterids</taxon>
        <taxon>campanulids</taxon>
        <taxon>Asterales</taxon>
        <taxon>Asteraceae</taxon>
        <taxon>Cichorioideae</taxon>
        <taxon>Cichorieae</taxon>
        <taxon>Lactucinae</taxon>
        <taxon>Lactuca</taxon>
    </lineage>
</organism>
<keyword evidence="1" id="KW-0732">Signal</keyword>
<protein>
    <submittedName>
        <fullName evidence="2">Uncharacterized protein</fullName>
    </submittedName>
</protein>
<proteinExistence type="predicted"/>
<reference evidence="2 3" key="1">
    <citation type="journal article" date="2017" name="Nat. Commun.">
        <title>Genome assembly with in vitro proximity ligation data and whole-genome triplication in lettuce.</title>
        <authorList>
            <person name="Reyes-Chin-Wo S."/>
            <person name="Wang Z."/>
            <person name="Yang X."/>
            <person name="Kozik A."/>
            <person name="Arikit S."/>
            <person name="Song C."/>
            <person name="Xia L."/>
            <person name="Froenicke L."/>
            <person name="Lavelle D.O."/>
            <person name="Truco M.J."/>
            <person name="Xia R."/>
            <person name="Zhu S."/>
            <person name="Xu C."/>
            <person name="Xu H."/>
            <person name="Xu X."/>
            <person name="Cox K."/>
            <person name="Korf I."/>
            <person name="Meyers B.C."/>
            <person name="Michelmore R.W."/>
        </authorList>
    </citation>
    <scope>NUCLEOTIDE SEQUENCE [LARGE SCALE GENOMIC DNA]</scope>
    <source>
        <strain evidence="3">cv. Salinas</strain>
        <tissue evidence="2">Seedlings</tissue>
    </source>
</reference>